<dbReference type="EMBL" id="CACVAV010000232">
    <property type="protein sequence ID" value="CAA6814256.1"/>
    <property type="molecule type" value="Genomic_DNA"/>
</dbReference>
<name>A0A6S6T7P6_9GAMM</name>
<dbReference type="AlphaFoldDB" id="A0A6S6T7P6"/>
<keyword evidence="1" id="KW-0812">Transmembrane</keyword>
<gene>
    <name evidence="2" type="ORF">HELGO_WM42884</name>
</gene>
<reference evidence="2" key="1">
    <citation type="submission" date="2020-01" db="EMBL/GenBank/DDBJ databases">
        <authorList>
            <person name="Meier V. D."/>
            <person name="Meier V D."/>
        </authorList>
    </citation>
    <scope>NUCLEOTIDE SEQUENCE</scope>
    <source>
        <strain evidence="2">HLG_WM_MAG_08</strain>
    </source>
</reference>
<feature type="non-terminal residue" evidence="2">
    <location>
        <position position="1"/>
    </location>
</feature>
<keyword evidence="1" id="KW-1133">Transmembrane helix</keyword>
<evidence type="ECO:0000313" key="2">
    <source>
        <dbReference type="EMBL" id="CAA6814256.1"/>
    </source>
</evidence>
<accession>A0A6S6T7P6</accession>
<keyword evidence="1" id="KW-0472">Membrane</keyword>
<sequence length="77" mass="8947">PVSGSLHLYAQTNGSAHPVSPLHQPYLDLLSPAEEWKIPLTWLIWLLLFLKIIAMFWLTRKYKQCSQKTEKPTELTE</sequence>
<proteinExistence type="predicted"/>
<protein>
    <submittedName>
        <fullName evidence="2">Uncharacterized protein</fullName>
    </submittedName>
</protein>
<evidence type="ECO:0000256" key="1">
    <source>
        <dbReference type="SAM" id="Phobius"/>
    </source>
</evidence>
<organism evidence="2">
    <name type="scientific">uncultured Thiotrichaceae bacterium</name>
    <dbReference type="NCBI Taxonomy" id="298394"/>
    <lineage>
        <taxon>Bacteria</taxon>
        <taxon>Pseudomonadati</taxon>
        <taxon>Pseudomonadota</taxon>
        <taxon>Gammaproteobacteria</taxon>
        <taxon>Thiotrichales</taxon>
        <taxon>Thiotrichaceae</taxon>
        <taxon>environmental samples</taxon>
    </lineage>
</organism>
<feature type="transmembrane region" description="Helical" evidence="1">
    <location>
        <begin position="40"/>
        <end position="58"/>
    </location>
</feature>